<gene>
    <name evidence="1" type="primary">ORF48</name>
</gene>
<evidence type="ECO:0000313" key="2">
    <source>
        <dbReference type="Proteomes" id="UP000030225"/>
    </source>
</evidence>
<name>A0A0A1IUH4_9CAUD</name>
<dbReference type="EMBL" id="LN610576">
    <property type="protein sequence ID" value="CEF89538.1"/>
    <property type="molecule type" value="Genomic_DNA"/>
</dbReference>
<dbReference type="Proteomes" id="UP000030225">
    <property type="component" value="Segment"/>
</dbReference>
<proteinExistence type="predicted"/>
<reference evidence="2" key="1">
    <citation type="journal article" date="2015" name="PLoS ONE">
        <title>Investigation of a Large Collection of Pseudomonas aeruginosa Bacteriophages Collected from a Single Environmental Source in Abidjan, Cote d'Ivoire.</title>
        <authorList>
            <person name="Essoh C."/>
            <person name="Latino L."/>
            <person name="Midoux C."/>
            <person name="Blouin Y."/>
            <person name="Loukou G."/>
            <person name="Nguetta S.P."/>
            <person name="Lathro S."/>
            <person name="Cablanmian A."/>
            <person name="Kouassi A.K."/>
            <person name="Vergnaud G."/>
            <person name="Pourcel C."/>
        </authorList>
    </citation>
    <scope>NUCLEOTIDE SEQUENCE [LARGE SCALE GENOMIC DNA]</scope>
</reference>
<protein>
    <submittedName>
        <fullName evidence="1">Uncharacterized protein</fullName>
    </submittedName>
</protein>
<sequence length="88" mass="9961">MSSTPRTTVVTFQDFSALDFAPPATWYIQNAMGDYVFVHTRDRMKAQTFVDEEYGKGRYTVKASKMQQAKGDLTCRGTATRKGQRKPS</sequence>
<evidence type="ECO:0000313" key="1">
    <source>
        <dbReference type="EMBL" id="CEF89538.1"/>
    </source>
</evidence>
<organism evidence="1 2">
    <name type="scientific">Pseudomonas phage vB_PaeM_PAO1_Ab17</name>
    <dbReference type="NCBI Taxonomy" id="1548904"/>
    <lineage>
        <taxon>Viruses</taxon>
        <taxon>Duplodnaviria</taxon>
        <taxon>Heunggongvirae</taxon>
        <taxon>Uroviricota</taxon>
        <taxon>Caudoviricetes</taxon>
        <taxon>Vandenendeviridae</taxon>
        <taxon>Nankokuvirus</taxon>
        <taxon>Nankokuvirus Ab03</taxon>
    </lineage>
</organism>
<accession>A0A0A1IUH4</accession>